<protein>
    <submittedName>
        <fullName evidence="3">Putative tricarboxylic transport membrane protein</fullName>
    </submittedName>
</protein>
<feature type="transmembrane region" description="Helical" evidence="1">
    <location>
        <begin position="433"/>
        <end position="452"/>
    </location>
</feature>
<dbReference type="PANTHER" id="PTHR35342">
    <property type="entry name" value="TRICARBOXYLIC TRANSPORT PROTEIN"/>
    <property type="match status" value="1"/>
</dbReference>
<feature type="transmembrane region" description="Helical" evidence="1">
    <location>
        <begin position="395"/>
        <end position="413"/>
    </location>
</feature>
<feature type="domain" description="DUF112" evidence="2">
    <location>
        <begin position="20"/>
        <end position="440"/>
    </location>
</feature>
<dbReference type="Proteomes" id="UP000183954">
    <property type="component" value="Unassembled WGS sequence"/>
</dbReference>
<accession>A0A1M5ZN79</accession>
<evidence type="ECO:0000313" key="3">
    <source>
        <dbReference type="EMBL" id="SHI25569.1"/>
    </source>
</evidence>
<reference evidence="4" key="1">
    <citation type="submission" date="2016-11" db="EMBL/GenBank/DDBJ databases">
        <authorList>
            <person name="Varghese N."/>
            <person name="Submissions S."/>
        </authorList>
    </citation>
    <scope>NUCLEOTIDE SEQUENCE [LARGE SCALE GENOMIC DNA]</scope>
    <source>
        <strain evidence="4">DSM 15449</strain>
    </source>
</reference>
<dbReference type="STRING" id="1121420.SAMN02746098_03441"/>
<evidence type="ECO:0000259" key="2">
    <source>
        <dbReference type="Pfam" id="PF01970"/>
    </source>
</evidence>
<dbReference type="RefSeq" id="WP_073030941.1">
    <property type="nucleotide sequence ID" value="NZ_FQXJ01000013.1"/>
</dbReference>
<keyword evidence="1" id="KW-1133">Transmembrane helix</keyword>
<dbReference type="PANTHER" id="PTHR35342:SF5">
    <property type="entry name" value="TRICARBOXYLIC TRANSPORT PROTEIN"/>
    <property type="match status" value="1"/>
</dbReference>
<keyword evidence="1" id="KW-0812">Transmembrane</keyword>
<evidence type="ECO:0000313" key="4">
    <source>
        <dbReference type="Proteomes" id="UP000183954"/>
    </source>
</evidence>
<feature type="transmembrane region" description="Helical" evidence="1">
    <location>
        <begin position="109"/>
        <end position="135"/>
    </location>
</feature>
<dbReference type="EMBL" id="FQXJ01000013">
    <property type="protein sequence ID" value="SHI25569.1"/>
    <property type="molecule type" value="Genomic_DNA"/>
</dbReference>
<organism evidence="3 4">
    <name type="scientific">Desulfosporosinus lacus DSM 15449</name>
    <dbReference type="NCBI Taxonomy" id="1121420"/>
    <lineage>
        <taxon>Bacteria</taxon>
        <taxon>Bacillati</taxon>
        <taxon>Bacillota</taxon>
        <taxon>Clostridia</taxon>
        <taxon>Eubacteriales</taxon>
        <taxon>Desulfitobacteriaceae</taxon>
        <taxon>Desulfosporosinus</taxon>
    </lineage>
</organism>
<dbReference type="Pfam" id="PF01970">
    <property type="entry name" value="TctA"/>
    <property type="match status" value="1"/>
</dbReference>
<feature type="transmembrane region" description="Helical" evidence="1">
    <location>
        <begin position="20"/>
        <end position="39"/>
    </location>
</feature>
<feature type="transmembrane region" description="Helical" evidence="1">
    <location>
        <begin position="323"/>
        <end position="344"/>
    </location>
</feature>
<feature type="transmembrane region" description="Helical" evidence="1">
    <location>
        <begin position="147"/>
        <end position="163"/>
    </location>
</feature>
<keyword evidence="4" id="KW-1185">Reference proteome</keyword>
<feature type="transmembrane region" description="Helical" evidence="1">
    <location>
        <begin position="261"/>
        <end position="284"/>
    </location>
</feature>
<proteinExistence type="predicted"/>
<keyword evidence="1" id="KW-0472">Membrane</keyword>
<dbReference type="InterPro" id="IPR002823">
    <property type="entry name" value="DUF112_TM"/>
</dbReference>
<feature type="transmembrane region" description="Helical" evidence="1">
    <location>
        <begin position="356"/>
        <end position="383"/>
    </location>
</feature>
<dbReference type="AlphaFoldDB" id="A0A1M5ZN79"/>
<feature type="transmembrane region" description="Helical" evidence="1">
    <location>
        <begin position="464"/>
        <end position="488"/>
    </location>
</feature>
<evidence type="ECO:0000256" key="1">
    <source>
        <dbReference type="SAM" id="Phobius"/>
    </source>
</evidence>
<sequence>METLQNLLFGLSVANDPMNLLYCLVGVVFGTLVGALPGLGPAAGIAVLLPLTFGANPISGIIMLTGIYYGAMYGGSITSILINTPGDSAAVMTTLDGYPLAKKGRAAQALGMAAFASIIGGTISVIAFMFLAPALAVFAVRFGPPEYFSLMVLGLTTIAGMTGKYPSKGFISALVGLFFATVGLDLMQGIPRFTFGSMHLYEGLDFIPVAMGLFGIAEILTCGTEECTIKIDKKDVTWRKLLPSKEDWKFSLPHIFRGTGIGFFIGMLPGAGATIASFISYGVAKKTSKRSEEFGTGVIEGVAAPESSNNAASIGAMVPMLTLGVPGSGSTAIMLGALMMFGLRPGPMLFENNPDFVWGLIGSMYIGNIFLLILAILAVPLFIKILNVPRPILNATVMSFILIGSYSLNNSMFDVGLTIGFGALGFFMKKMDYPAAPMVLALVLGILLETSLRQSMIISGGNPMIFFMRPVSGSILGISILAIFYPLIKKAIQSYQKSRTA</sequence>
<name>A0A1M5ZN79_9FIRM</name>
<gene>
    <name evidence="3" type="ORF">SAMN02746098_03441</name>
</gene>
<dbReference type="OrthoDB" id="9781349at2"/>
<feature type="transmembrane region" description="Helical" evidence="1">
    <location>
        <begin position="170"/>
        <end position="190"/>
    </location>
</feature>